<reference evidence="1" key="2">
    <citation type="submission" date="2022-08" db="UniProtKB">
        <authorList>
            <consortium name="EnsemblMetazoa"/>
        </authorList>
    </citation>
    <scope>IDENTIFICATION</scope>
    <source>
        <strain evidence="1">STECLA/ALBI9_A</strain>
    </source>
</reference>
<dbReference type="Proteomes" id="UP000069272">
    <property type="component" value="Chromosome 3L"/>
</dbReference>
<sequence length="65" mass="6620">MVLCPPSVCTIVIGELVNVTQLHRIPAMSAATVNDAGASSDNTADLMVKKFFRGAGVSAVRGAGC</sequence>
<organism evidence="1 2">
    <name type="scientific">Anopheles albimanus</name>
    <name type="common">New world malaria mosquito</name>
    <dbReference type="NCBI Taxonomy" id="7167"/>
    <lineage>
        <taxon>Eukaryota</taxon>
        <taxon>Metazoa</taxon>
        <taxon>Ecdysozoa</taxon>
        <taxon>Arthropoda</taxon>
        <taxon>Hexapoda</taxon>
        <taxon>Insecta</taxon>
        <taxon>Pterygota</taxon>
        <taxon>Neoptera</taxon>
        <taxon>Endopterygota</taxon>
        <taxon>Diptera</taxon>
        <taxon>Nematocera</taxon>
        <taxon>Culicoidea</taxon>
        <taxon>Culicidae</taxon>
        <taxon>Anophelinae</taxon>
        <taxon>Anopheles</taxon>
    </lineage>
</organism>
<name>A0A8W7JLW1_ANOAL</name>
<evidence type="ECO:0000313" key="2">
    <source>
        <dbReference type="Proteomes" id="UP000069272"/>
    </source>
</evidence>
<protein>
    <submittedName>
        <fullName evidence="1">Uncharacterized protein</fullName>
    </submittedName>
</protein>
<dbReference type="AlphaFoldDB" id="A0A8W7JLW1"/>
<accession>A0A8W7JLW1</accession>
<evidence type="ECO:0000313" key="1">
    <source>
        <dbReference type="EnsemblMetazoa" id="AALB005550-PA"/>
    </source>
</evidence>
<keyword evidence="2" id="KW-1185">Reference proteome</keyword>
<dbReference type="EnsemblMetazoa" id="AALB005550-RA">
    <property type="protein sequence ID" value="AALB005550-PA"/>
    <property type="gene ID" value="AALB005550"/>
</dbReference>
<reference evidence="1 2" key="1">
    <citation type="journal article" date="2017" name="G3 (Bethesda)">
        <title>The Physical Genome Mapping of Anopheles albimanus Corrected Scaffold Misassemblies and Identified Interarm Rearrangements in Genus Anopheles.</title>
        <authorList>
            <person name="Artemov G.N."/>
            <person name="Peery A.N."/>
            <person name="Jiang X."/>
            <person name="Tu Z."/>
            <person name="Stegniy V.N."/>
            <person name="Sharakhova M.V."/>
            <person name="Sharakhov I.V."/>
        </authorList>
    </citation>
    <scope>NUCLEOTIDE SEQUENCE [LARGE SCALE GENOMIC DNA]</scope>
    <source>
        <strain evidence="1 2">ALBI9_A</strain>
    </source>
</reference>
<proteinExistence type="predicted"/>